<dbReference type="GO" id="GO:0003677">
    <property type="term" value="F:DNA binding"/>
    <property type="evidence" value="ECO:0007669"/>
    <property type="project" value="UniProtKB-KW"/>
</dbReference>
<organism evidence="3 4">
    <name type="scientific">Phytophthora nicotianae (strain INRA-310)</name>
    <name type="common">Phytophthora parasitica</name>
    <dbReference type="NCBI Taxonomy" id="761204"/>
    <lineage>
        <taxon>Eukaryota</taxon>
        <taxon>Sar</taxon>
        <taxon>Stramenopiles</taxon>
        <taxon>Oomycota</taxon>
        <taxon>Peronosporomycetes</taxon>
        <taxon>Peronosporales</taxon>
        <taxon>Peronosporaceae</taxon>
        <taxon>Phytophthora</taxon>
    </lineage>
</organism>
<name>W2QWV5_PHYN3</name>
<dbReference type="Proteomes" id="UP000018817">
    <property type="component" value="Unassembled WGS sequence"/>
</dbReference>
<gene>
    <name evidence="3" type="ORF">PPTG_05213</name>
</gene>
<dbReference type="SMART" id="SM00674">
    <property type="entry name" value="CENPB"/>
    <property type="match status" value="1"/>
</dbReference>
<dbReference type="Gene3D" id="1.10.10.60">
    <property type="entry name" value="Homeodomain-like"/>
    <property type="match status" value="1"/>
</dbReference>
<reference evidence="3 4" key="2">
    <citation type="submission" date="2013-11" db="EMBL/GenBank/DDBJ databases">
        <title>The Genome Sequence of Phytophthora parasitica INRA-310.</title>
        <authorList>
            <consortium name="The Broad Institute Genomics Platform"/>
            <person name="Russ C."/>
            <person name="Tyler B."/>
            <person name="Panabieres F."/>
            <person name="Shan W."/>
            <person name="Tripathy S."/>
            <person name="Grunwald N."/>
            <person name="Machado M."/>
            <person name="Johnson C.S."/>
            <person name="Arredondo F."/>
            <person name="Hong C."/>
            <person name="Coffey M."/>
            <person name="Young S.K."/>
            <person name="Zeng Q."/>
            <person name="Gargeya S."/>
            <person name="Fitzgerald M."/>
            <person name="Abouelleil A."/>
            <person name="Alvarado L."/>
            <person name="Chapman S.B."/>
            <person name="Gainer-Dewar J."/>
            <person name="Goldberg J."/>
            <person name="Griggs A."/>
            <person name="Gujja S."/>
            <person name="Hansen M."/>
            <person name="Howarth C."/>
            <person name="Imamovic A."/>
            <person name="Ireland A."/>
            <person name="Larimer J."/>
            <person name="McCowan C."/>
            <person name="Murphy C."/>
            <person name="Pearson M."/>
            <person name="Poon T.W."/>
            <person name="Priest M."/>
            <person name="Roberts A."/>
            <person name="Saif S."/>
            <person name="Shea T."/>
            <person name="Sykes S."/>
            <person name="Wortman J."/>
            <person name="Nusbaum C."/>
            <person name="Birren B."/>
        </authorList>
    </citation>
    <scope>NUCLEOTIDE SEQUENCE [LARGE SCALE GENOMIC DNA]</scope>
    <source>
        <strain evidence="3 4">INRA-310</strain>
    </source>
</reference>
<evidence type="ECO:0000313" key="3">
    <source>
        <dbReference type="EMBL" id="ETN17401.1"/>
    </source>
</evidence>
<evidence type="ECO:0000256" key="1">
    <source>
        <dbReference type="ARBA" id="ARBA00023125"/>
    </source>
</evidence>
<dbReference type="InterPro" id="IPR050863">
    <property type="entry name" value="CenT-Element_Derived"/>
</dbReference>
<proteinExistence type="predicted"/>
<dbReference type="AlphaFoldDB" id="W2QWV5"/>
<dbReference type="RefSeq" id="XP_008896968.1">
    <property type="nucleotide sequence ID" value="XM_008898720.1"/>
</dbReference>
<sequence length="185" mass="20954">MGRWMKIQQKRELIQKAADCPSMTQEELGTWAKAESLSEGYGDGKRRKPLQVTSSALEKLLRDWIMKVEANGVCLSRELIKMKARDIQKDLCDAWDLTFSDGWLTAFERRHRLKSRKLPGEAHSADPVAVGLGHQQLQEITDLYEPKDVYNMDETGLCYAMAPARSICTKGARGAKKKRQESPSL</sequence>
<reference evidence="4" key="1">
    <citation type="submission" date="2011-12" db="EMBL/GenBank/DDBJ databases">
        <authorList>
            <consortium name="The Broad Institute Genome Sequencing Platform"/>
            <person name="Russ C."/>
            <person name="Tyler B."/>
            <person name="Panabieres F."/>
            <person name="Shan W."/>
            <person name="Tripathy S."/>
            <person name="Grunwald N."/>
            <person name="Machado M."/>
            <person name="Young S.K."/>
            <person name="Zeng Q."/>
            <person name="Gargeya S."/>
            <person name="Fitzgerald M."/>
            <person name="Haas B."/>
            <person name="Abouelleil A."/>
            <person name="Alvarado L."/>
            <person name="Arachchi H.M."/>
            <person name="Berlin A."/>
            <person name="Chapman S.B."/>
            <person name="Gearin G."/>
            <person name="Goldberg J."/>
            <person name="Griggs A."/>
            <person name="Gujja S."/>
            <person name="Hansen M."/>
            <person name="Heiman D."/>
            <person name="Howarth C."/>
            <person name="Larimer J."/>
            <person name="Lui A."/>
            <person name="MacDonald P.J.P."/>
            <person name="McCowen C."/>
            <person name="Montmayeur A."/>
            <person name="Murphy C."/>
            <person name="Neiman D."/>
            <person name="Pearson M."/>
            <person name="Priest M."/>
            <person name="Roberts A."/>
            <person name="Saif S."/>
            <person name="Shea T."/>
            <person name="Sisk P."/>
            <person name="Stolte C."/>
            <person name="Sykes S."/>
            <person name="Wortman J."/>
            <person name="Nusbaum C."/>
            <person name="Birren B."/>
        </authorList>
    </citation>
    <scope>NUCLEOTIDE SEQUENCE [LARGE SCALE GENOMIC DNA]</scope>
    <source>
        <strain evidence="4">INRA-310</strain>
    </source>
</reference>
<evidence type="ECO:0000313" key="4">
    <source>
        <dbReference type="Proteomes" id="UP000018817"/>
    </source>
</evidence>
<protein>
    <recommendedName>
        <fullName evidence="2">HTH CENPB-type domain-containing protein</fullName>
    </recommendedName>
</protein>
<evidence type="ECO:0000259" key="2">
    <source>
        <dbReference type="PROSITE" id="PS51253"/>
    </source>
</evidence>
<dbReference type="SUPFAM" id="SSF46689">
    <property type="entry name" value="Homeodomain-like"/>
    <property type="match status" value="1"/>
</dbReference>
<dbReference type="GO" id="GO:0005634">
    <property type="term" value="C:nucleus"/>
    <property type="evidence" value="ECO:0007669"/>
    <property type="project" value="TreeGrafter"/>
</dbReference>
<dbReference type="OrthoDB" id="75249at2759"/>
<dbReference type="InterPro" id="IPR006600">
    <property type="entry name" value="HTH_CenpB_DNA-bd_dom"/>
</dbReference>
<dbReference type="GeneID" id="20175274"/>
<dbReference type="VEuPathDB" id="FungiDB:PPTG_05213"/>
<dbReference type="PANTHER" id="PTHR19303">
    <property type="entry name" value="TRANSPOSON"/>
    <property type="match status" value="1"/>
</dbReference>
<feature type="domain" description="HTH CENPB-type" evidence="2">
    <location>
        <begin position="45"/>
        <end position="117"/>
    </location>
</feature>
<dbReference type="PROSITE" id="PS51253">
    <property type="entry name" value="HTH_CENPB"/>
    <property type="match status" value="1"/>
</dbReference>
<dbReference type="PANTHER" id="PTHR19303:SF73">
    <property type="entry name" value="PROTEIN PDC2"/>
    <property type="match status" value="1"/>
</dbReference>
<dbReference type="OMA" id="WLDRWKS"/>
<accession>W2QWV5</accession>
<dbReference type="EMBL" id="KI669567">
    <property type="protein sequence ID" value="ETN17401.1"/>
    <property type="molecule type" value="Genomic_DNA"/>
</dbReference>
<dbReference type="Pfam" id="PF03221">
    <property type="entry name" value="HTH_Tnp_Tc5"/>
    <property type="match status" value="1"/>
</dbReference>
<dbReference type="InterPro" id="IPR009057">
    <property type="entry name" value="Homeodomain-like_sf"/>
</dbReference>
<keyword evidence="1" id="KW-0238">DNA-binding</keyword>